<evidence type="ECO:0000256" key="1">
    <source>
        <dbReference type="SAM" id="MobiDB-lite"/>
    </source>
</evidence>
<name>A0AAV4MNQ8_CAEEX</name>
<sequence length="94" mass="10823">MPGYQTTMGKANEIKNLRSRSKKSLTRPLKCMGELSQNGKRRQPDGQRPPVSNLLVKADINRKKRIKTVKTERKGGLFFKKEVTCIPYSVFEFH</sequence>
<comment type="caution">
    <text evidence="2">The sequence shown here is derived from an EMBL/GenBank/DDBJ whole genome shotgun (WGS) entry which is preliminary data.</text>
</comment>
<protein>
    <submittedName>
        <fullName evidence="2">Uncharacterized protein</fullName>
    </submittedName>
</protein>
<evidence type="ECO:0000313" key="2">
    <source>
        <dbReference type="EMBL" id="GIX74005.1"/>
    </source>
</evidence>
<dbReference type="AlphaFoldDB" id="A0AAV4MNQ8"/>
<reference evidence="2 3" key="1">
    <citation type="submission" date="2021-06" db="EMBL/GenBank/DDBJ databases">
        <title>Caerostris extrusa draft genome.</title>
        <authorList>
            <person name="Kono N."/>
            <person name="Arakawa K."/>
        </authorList>
    </citation>
    <scope>NUCLEOTIDE SEQUENCE [LARGE SCALE GENOMIC DNA]</scope>
</reference>
<keyword evidence="3" id="KW-1185">Reference proteome</keyword>
<dbReference type="EMBL" id="BPLR01020016">
    <property type="protein sequence ID" value="GIX74005.1"/>
    <property type="molecule type" value="Genomic_DNA"/>
</dbReference>
<proteinExistence type="predicted"/>
<evidence type="ECO:0000313" key="3">
    <source>
        <dbReference type="Proteomes" id="UP001054945"/>
    </source>
</evidence>
<accession>A0AAV4MNQ8</accession>
<dbReference type="Proteomes" id="UP001054945">
    <property type="component" value="Unassembled WGS sequence"/>
</dbReference>
<gene>
    <name evidence="2" type="ORF">CEXT_256801</name>
</gene>
<feature type="region of interest" description="Disordered" evidence="1">
    <location>
        <begin position="1"/>
        <end position="52"/>
    </location>
</feature>
<organism evidence="2 3">
    <name type="scientific">Caerostris extrusa</name>
    <name type="common">Bark spider</name>
    <name type="synonym">Caerostris bankana</name>
    <dbReference type="NCBI Taxonomy" id="172846"/>
    <lineage>
        <taxon>Eukaryota</taxon>
        <taxon>Metazoa</taxon>
        <taxon>Ecdysozoa</taxon>
        <taxon>Arthropoda</taxon>
        <taxon>Chelicerata</taxon>
        <taxon>Arachnida</taxon>
        <taxon>Araneae</taxon>
        <taxon>Araneomorphae</taxon>
        <taxon>Entelegynae</taxon>
        <taxon>Araneoidea</taxon>
        <taxon>Araneidae</taxon>
        <taxon>Caerostris</taxon>
    </lineage>
</organism>